<feature type="signal peptide" evidence="2">
    <location>
        <begin position="1"/>
        <end position="20"/>
    </location>
</feature>
<sequence>MLLRVLLCLALATFATRASSQVGPEPVPEGIQIGLSTDTIYITSDFSGEDLTIFGALENPNTQVLRQGRYDVVVVLEGPPRPTVVRKKTRVLGMWINTESVAFRDVPASYSVAMTRPPQDITDEASYRQLALRAANIHLQPLAPVENSTTLAEFSEALRSRMAATGMFSERVGGVQFLSQSLFRATLYLAPHVPVGTHRARAFLFKNGAFVKETSTHLTIRKAGLEQRLYEFAQENGLAYGVLAVLLAILTGWLGSIVFRRS</sequence>
<evidence type="ECO:0000313" key="3">
    <source>
        <dbReference type="EMBL" id="MFD2260746.1"/>
    </source>
</evidence>
<feature type="chain" id="PRO_5045851581" evidence="2">
    <location>
        <begin position="21"/>
        <end position="262"/>
    </location>
</feature>
<gene>
    <name evidence="3" type="ORF">ACFSMZ_13380</name>
</gene>
<reference evidence="4" key="1">
    <citation type="journal article" date="2019" name="Int. J. Syst. Evol. Microbiol.">
        <title>The Global Catalogue of Microorganisms (GCM) 10K type strain sequencing project: providing services to taxonomists for standard genome sequencing and annotation.</title>
        <authorList>
            <consortium name="The Broad Institute Genomics Platform"/>
            <consortium name="The Broad Institute Genome Sequencing Center for Infectious Disease"/>
            <person name="Wu L."/>
            <person name="Ma J."/>
        </authorList>
    </citation>
    <scope>NUCLEOTIDE SEQUENCE [LARGE SCALE GENOMIC DNA]</scope>
    <source>
        <strain evidence="4">KCTC 23707</strain>
    </source>
</reference>
<keyword evidence="4" id="KW-1185">Reference proteome</keyword>
<name>A0ABW5DL91_9HYPH</name>
<evidence type="ECO:0000256" key="2">
    <source>
        <dbReference type="SAM" id="SignalP"/>
    </source>
</evidence>
<dbReference type="RefSeq" id="WP_345099944.1">
    <property type="nucleotide sequence ID" value="NZ_BAABGS010000072.1"/>
</dbReference>
<accession>A0ABW5DL91</accession>
<comment type="caution">
    <text evidence="3">The sequence shown here is derived from an EMBL/GenBank/DDBJ whole genome shotgun (WGS) entry which is preliminary data.</text>
</comment>
<proteinExistence type="predicted"/>
<keyword evidence="1" id="KW-1133">Transmembrane helix</keyword>
<keyword evidence="1" id="KW-0472">Membrane</keyword>
<evidence type="ECO:0000313" key="4">
    <source>
        <dbReference type="Proteomes" id="UP001597373"/>
    </source>
</evidence>
<dbReference type="Proteomes" id="UP001597373">
    <property type="component" value="Unassembled WGS sequence"/>
</dbReference>
<protein>
    <submittedName>
        <fullName evidence="3">TIGR02186 family protein</fullName>
    </submittedName>
</protein>
<dbReference type="InterPro" id="IPR019088">
    <property type="entry name" value="CHP02186-rel_TM"/>
</dbReference>
<evidence type="ECO:0000256" key="1">
    <source>
        <dbReference type="SAM" id="Phobius"/>
    </source>
</evidence>
<keyword evidence="1" id="KW-0812">Transmembrane</keyword>
<dbReference type="Pfam" id="PF09608">
    <property type="entry name" value="Alph_Pro_TM"/>
    <property type="match status" value="1"/>
</dbReference>
<feature type="transmembrane region" description="Helical" evidence="1">
    <location>
        <begin position="238"/>
        <end position="259"/>
    </location>
</feature>
<keyword evidence="2" id="KW-0732">Signal</keyword>
<dbReference type="EMBL" id="JBHUIR010000051">
    <property type="protein sequence ID" value="MFD2260746.1"/>
    <property type="molecule type" value="Genomic_DNA"/>
</dbReference>
<organism evidence="3 4">
    <name type="scientific">Chelativorans composti</name>
    <dbReference type="NCBI Taxonomy" id="768533"/>
    <lineage>
        <taxon>Bacteria</taxon>
        <taxon>Pseudomonadati</taxon>
        <taxon>Pseudomonadota</taxon>
        <taxon>Alphaproteobacteria</taxon>
        <taxon>Hyphomicrobiales</taxon>
        <taxon>Phyllobacteriaceae</taxon>
        <taxon>Chelativorans</taxon>
    </lineage>
</organism>
<dbReference type="NCBIfam" id="TIGR02186">
    <property type="entry name" value="alph_Pro_TM"/>
    <property type="match status" value="1"/>
</dbReference>